<keyword evidence="3 7" id="KW-0812">Transmembrane</keyword>
<evidence type="ECO:0000256" key="6">
    <source>
        <dbReference type="PIRSR" id="PIRSR604254-1"/>
    </source>
</evidence>
<feature type="transmembrane region" description="Helical" evidence="7">
    <location>
        <begin position="370"/>
        <end position="391"/>
    </location>
</feature>
<feature type="transmembrane region" description="Helical" evidence="7">
    <location>
        <begin position="412"/>
        <end position="434"/>
    </location>
</feature>
<reference evidence="8 9" key="1">
    <citation type="submission" date="2024-01" db="EMBL/GenBank/DDBJ databases">
        <title>The genomes of 5 underutilized Papilionoideae crops provide insights into root nodulation and disease resistanc.</title>
        <authorList>
            <person name="Jiang F."/>
        </authorList>
    </citation>
    <scope>NUCLEOTIDE SEQUENCE [LARGE SCALE GENOMIC DNA]</scope>
    <source>
        <strain evidence="8">DUOXIRENSHENG_FW03</strain>
        <tissue evidence="8">Leaves</tissue>
    </source>
</reference>
<feature type="transmembrane region" description="Helical" evidence="7">
    <location>
        <begin position="311"/>
        <end position="332"/>
    </location>
</feature>
<name>A0AAN9SUB8_PSOTE</name>
<evidence type="ECO:0000256" key="1">
    <source>
        <dbReference type="ARBA" id="ARBA00004141"/>
    </source>
</evidence>
<dbReference type="Pfam" id="PF03006">
    <property type="entry name" value="HlyIII"/>
    <property type="match status" value="1"/>
</dbReference>
<evidence type="ECO:0000256" key="2">
    <source>
        <dbReference type="ARBA" id="ARBA00007018"/>
    </source>
</evidence>
<dbReference type="GO" id="GO:0009744">
    <property type="term" value="P:response to sucrose"/>
    <property type="evidence" value="ECO:0007669"/>
    <property type="project" value="UniProtKB-ARBA"/>
</dbReference>
<dbReference type="AlphaFoldDB" id="A0AAN9SUB8"/>
<keyword evidence="5 7" id="KW-0472">Membrane</keyword>
<feature type="transmembrane region" description="Helical" evidence="7">
    <location>
        <begin position="344"/>
        <end position="364"/>
    </location>
</feature>
<dbReference type="PANTHER" id="PTHR20855">
    <property type="entry name" value="ADIPOR/PROGESTIN RECEPTOR-RELATED"/>
    <property type="match status" value="1"/>
</dbReference>
<feature type="transmembrane region" description="Helical" evidence="7">
    <location>
        <begin position="247"/>
        <end position="269"/>
    </location>
</feature>
<keyword evidence="6" id="KW-0479">Metal-binding</keyword>
<dbReference type="Proteomes" id="UP001386955">
    <property type="component" value="Unassembled WGS sequence"/>
</dbReference>
<dbReference type="EMBL" id="JAYMYS010000002">
    <property type="protein sequence ID" value="KAK7406438.1"/>
    <property type="molecule type" value="Genomic_DNA"/>
</dbReference>
<keyword evidence="4 7" id="KW-1133">Transmembrane helix</keyword>
<keyword evidence="9" id="KW-1185">Reference proteome</keyword>
<organism evidence="8 9">
    <name type="scientific">Psophocarpus tetragonolobus</name>
    <name type="common">Winged bean</name>
    <name type="synonym">Dolichos tetragonolobus</name>
    <dbReference type="NCBI Taxonomy" id="3891"/>
    <lineage>
        <taxon>Eukaryota</taxon>
        <taxon>Viridiplantae</taxon>
        <taxon>Streptophyta</taxon>
        <taxon>Embryophyta</taxon>
        <taxon>Tracheophyta</taxon>
        <taxon>Spermatophyta</taxon>
        <taxon>Magnoliopsida</taxon>
        <taxon>eudicotyledons</taxon>
        <taxon>Gunneridae</taxon>
        <taxon>Pentapetalae</taxon>
        <taxon>rosids</taxon>
        <taxon>fabids</taxon>
        <taxon>Fabales</taxon>
        <taxon>Fabaceae</taxon>
        <taxon>Papilionoideae</taxon>
        <taxon>50 kb inversion clade</taxon>
        <taxon>NPAAA clade</taxon>
        <taxon>indigoferoid/millettioid clade</taxon>
        <taxon>Phaseoleae</taxon>
        <taxon>Psophocarpus</taxon>
    </lineage>
</organism>
<comment type="caution">
    <text evidence="8">The sequence shown here is derived from an EMBL/GenBank/DDBJ whole genome shotgun (WGS) entry which is preliminary data.</text>
</comment>
<dbReference type="GO" id="GO:0016020">
    <property type="term" value="C:membrane"/>
    <property type="evidence" value="ECO:0007669"/>
    <property type="project" value="UniProtKB-SubCell"/>
</dbReference>
<feature type="binding site" evidence="6">
    <location>
        <position position="410"/>
    </location>
    <ligand>
        <name>Zn(2+)</name>
        <dbReference type="ChEBI" id="CHEBI:29105"/>
    </ligand>
</feature>
<sequence>MAWLSGQIKQGVDRSWHLVEESSSLPPQLRFRFVLILFHPTRSTVGCGMNRQKMGGEDLNLMENEGVCRGREGKGRRLWKKVKFQLVEYHSLPGFLRDNEYILGHYRSEWPLKQVLFSIFTIHNETLNVWTHLIGFFIFLSLTIYTAMKIPKAVDLNSLQHFPDILMKADLHKLQSELLTCLPSMPDLHRLREEISSWHVKEYLYNCLPLRFSSSNHTDVSVLHSVKEDLANIIAPLMIRPITRWPFFAFLGGAMFCLLASSICHLLSCHSERMAYIMLRLDYAGIAALISTSFYPPVYYSFMCYPFFCNLYLGFITVLGIATILVSLLPVFQNPEFRTIRASLFFGMGLSGAGPILHKLYLFWGQPEVFHTTGYEILMGALYGIGALVYATRIPERWMPGKFDIAGHSHQLFHILVVAGAYVHYRAGLVYLRWRDLQGC</sequence>
<feature type="transmembrane region" description="Helical" evidence="7">
    <location>
        <begin position="281"/>
        <end position="299"/>
    </location>
</feature>
<evidence type="ECO:0000256" key="5">
    <source>
        <dbReference type="ARBA" id="ARBA00023136"/>
    </source>
</evidence>
<evidence type="ECO:0000256" key="4">
    <source>
        <dbReference type="ARBA" id="ARBA00022989"/>
    </source>
</evidence>
<gene>
    <name evidence="8" type="ORF">VNO78_08062</name>
</gene>
<feature type="binding site" evidence="6">
    <location>
        <position position="265"/>
    </location>
    <ligand>
        <name>Zn(2+)</name>
        <dbReference type="ChEBI" id="CHEBI:29105"/>
    </ligand>
</feature>
<dbReference type="PANTHER" id="PTHR20855:SF52">
    <property type="entry name" value="ADIPONECTIN RECEPTOR PROTEIN"/>
    <property type="match status" value="1"/>
</dbReference>
<evidence type="ECO:0008006" key="10">
    <source>
        <dbReference type="Google" id="ProtNLM"/>
    </source>
</evidence>
<comment type="similarity">
    <text evidence="2">Belongs to the ADIPOR family.</text>
</comment>
<evidence type="ECO:0000313" key="9">
    <source>
        <dbReference type="Proteomes" id="UP001386955"/>
    </source>
</evidence>
<evidence type="ECO:0000313" key="8">
    <source>
        <dbReference type="EMBL" id="KAK7406438.1"/>
    </source>
</evidence>
<evidence type="ECO:0000256" key="3">
    <source>
        <dbReference type="ARBA" id="ARBA00022692"/>
    </source>
</evidence>
<keyword evidence="6" id="KW-0862">Zinc</keyword>
<evidence type="ECO:0000256" key="7">
    <source>
        <dbReference type="SAM" id="Phobius"/>
    </source>
</evidence>
<comment type="subcellular location">
    <subcellularLocation>
        <location evidence="1">Membrane</location>
        <topology evidence="1">Multi-pass membrane protein</topology>
    </subcellularLocation>
</comment>
<dbReference type="GO" id="GO:0038023">
    <property type="term" value="F:signaling receptor activity"/>
    <property type="evidence" value="ECO:0007669"/>
    <property type="project" value="TreeGrafter"/>
</dbReference>
<protein>
    <recommendedName>
        <fullName evidence="10">Heptahelical transmembrane protein 4-like</fullName>
    </recommendedName>
</protein>
<dbReference type="GO" id="GO:0009725">
    <property type="term" value="P:response to hormone"/>
    <property type="evidence" value="ECO:0007669"/>
    <property type="project" value="TreeGrafter"/>
</dbReference>
<dbReference type="InterPro" id="IPR004254">
    <property type="entry name" value="AdipoR/HlyIII-related"/>
</dbReference>
<accession>A0AAN9SUB8</accession>
<feature type="transmembrane region" description="Helical" evidence="7">
    <location>
        <begin position="127"/>
        <end position="148"/>
    </location>
</feature>
<proteinExistence type="inferred from homology"/>
<feature type="binding site" evidence="6">
    <location>
        <position position="414"/>
    </location>
    <ligand>
        <name>Zn(2+)</name>
        <dbReference type="ChEBI" id="CHEBI:29105"/>
    </ligand>
</feature>
<dbReference type="GO" id="GO:0046872">
    <property type="term" value="F:metal ion binding"/>
    <property type="evidence" value="ECO:0007669"/>
    <property type="project" value="UniProtKB-KW"/>
</dbReference>